<organism evidence="7 8">
    <name type="scientific">Olivibacter jilunii</name>
    <dbReference type="NCBI Taxonomy" id="985016"/>
    <lineage>
        <taxon>Bacteria</taxon>
        <taxon>Pseudomonadati</taxon>
        <taxon>Bacteroidota</taxon>
        <taxon>Sphingobacteriia</taxon>
        <taxon>Sphingobacteriales</taxon>
        <taxon>Sphingobacteriaceae</taxon>
        <taxon>Olivibacter</taxon>
    </lineage>
</organism>
<evidence type="ECO:0000256" key="1">
    <source>
        <dbReference type="ARBA" id="ARBA00010641"/>
    </source>
</evidence>
<evidence type="ECO:0000256" key="3">
    <source>
        <dbReference type="ARBA" id="ARBA00023082"/>
    </source>
</evidence>
<accession>A0ABW6B171</accession>
<dbReference type="InterPro" id="IPR039425">
    <property type="entry name" value="RNA_pol_sigma-70-like"/>
</dbReference>
<dbReference type="InterPro" id="IPR014284">
    <property type="entry name" value="RNA_pol_sigma-70_dom"/>
</dbReference>
<comment type="caution">
    <text evidence="7">The sequence shown here is derived from an EMBL/GenBank/DDBJ whole genome shotgun (WGS) entry which is preliminary data.</text>
</comment>
<gene>
    <name evidence="7" type="ORF">ACFS6J_10885</name>
</gene>
<dbReference type="SUPFAM" id="SSF88946">
    <property type="entry name" value="Sigma2 domain of RNA polymerase sigma factors"/>
    <property type="match status" value="1"/>
</dbReference>
<dbReference type="InterPro" id="IPR013324">
    <property type="entry name" value="RNA_pol_sigma_r3/r4-like"/>
</dbReference>
<protein>
    <submittedName>
        <fullName evidence="7">RNA polymerase sigma factor</fullName>
    </submittedName>
</protein>
<name>A0ABW6B171_9SPHI</name>
<keyword evidence="2" id="KW-0805">Transcription regulation</keyword>
<dbReference type="NCBIfam" id="TIGR02937">
    <property type="entry name" value="sigma70-ECF"/>
    <property type="match status" value="1"/>
</dbReference>
<evidence type="ECO:0000313" key="8">
    <source>
        <dbReference type="Proteomes" id="UP001597560"/>
    </source>
</evidence>
<evidence type="ECO:0000256" key="4">
    <source>
        <dbReference type="ARBA" id="ARBA00023163"/>
    </source>
</evidence>
<evidence type="ECO:0000313" key="7">
    <source>
        <dbReference type="EMBL" id="MFD2962293.1"/>
    </source>
</evidence>
<dbReference type="InterPro" id="IPR013325">
    <property type="entry name" value="RNA_pol_sigma_r2"/>
</dbReference>
<sequence>MDHSVLINYLHDDNDAGLIGIYRIYNKPLLYFVQRYLKNHQLAEEVVADVFVKVWERRLHFTNMNALRAFLYIAAKNICLNKLRGDRIFKDAENIEDYSQLLTEDSDAFTQIVRAELLKSIMDEVQRLPEKQRKIFHMTFIDDMSMDEIGLHLGMSPNAVYTNRSRALATLRDHIKTKDSLYAAILFFYFFQ</sequence>
<feature type="domain" description="RNA polymerase sigma-70 region 2" evidence="5">
    <location>
        <begin position="22"/>
        <end position="86"/>
    </location>
</feature>
<dbReference type="Gene3D" id="1.10.1740.10">
    <property type="match status" value="1"/>
</dbReference>
<comment type="similarity">
    <text evidence="1">Belongs to the sigma-70 factor family. ECF subfamily.</text>
</comment>
<dbReference type="Gene3D" id="1.10.10.10">
    <property type="entry name" value="Winged helix-like DNA-binding domain superfamily/Winged helix DNA-binding domain"/>
    <property type="match status" value="1"/>
</dbReference>
<keyword evidence="8" id="KW-1185">Reference proteome</keyword>
<evidence type="ECO:0000259" key="5">
    <source>
        <dbReference type="Pfam" id="PF04542"/>
    </source>
</evidence>
<dbReference type="EMBL" id="JBHUPA010000007">
    <property type="protein sequence ID" value="MFD2962293.1"/>
    <property type="molecule type" value="Genomic_DNA"/>
</dbReference>
<proteinExistence type="inferred from homology"/>
<dbReference type="SUPFAM" id="SSF88659">
    <property type="entry name" value="Sigma3 and sigma4 domains of RNA polymerase sigma factors"/>
    <property type="match status" value="1"/>
</dbReference>
<dbReference type="Proteomes" id="UP001597560">
    <property type="component" value="Unassembled WGS sequence"/>
</dbReference>
<dbReference type="InterPro" id="IPR013249">
    <property type="entry name" value="RNA_pol_sigma70_r4_t2"/>
</dbReference>
<keyword evidence="3" id="KW-0731">Sigma factor</keyword>
<dbReference type="InterPro" id="IPR036388">
    <property type="entry name" value="WH-like_DNA-bd_sf"/>
</dbReference>
<dbReference type="InterPro" id="IPR007627">
    <property type="entry name" value="RNA_pol_sigma70_r2"/>
</dbReference>
<feature type="domain" description="RNA polymerase sigma factor 70 region 4 type 2" evidence="6">
    <location>
        <begin position="120"/>
        <end position="171"/>
    </location>
</feature>
<dbReference type="PANTHER" id="PTHR43133">
    <property type="entry name" value="RNA POLYMERASE ECF-TYPE SIGMA FACTO"/>
    <property type="match status" value="1"/>
</dbReference>
<evidence type="ECO:0000259" key="6">
    <source>
        <dbReference type="Pfam" id="PF08281"/>
    </source>
</evidence>
<dbReference type="Pfam" id="PF08281">
    <property type="entry name" value="Sigma70_r4_2"/>
    <property type="match status" value="1"/>
</dbReference>
<reference evidence="8" key="1">
    <citation type="journal article" date="2019" name="Int. J. Syst. Evol. Microbiol.">
        <title>The Global Catalogue of Microorganisms (GCM) 10K type strain sequencing project: providing services to taxonomists for standard genome sequencing and annotation.</title>
        <authorList>
            <consortium name="The Broad Institute Genomics Platform"/>
            <consortium name="The Broad Institute Genome Sequencing Center for Infectious Disease"/>
            <person name="Wu L."/>
            <person name="Ma J."/>
        </authorList>
    </citation>
    <scope>NUCLEOTIDE SEQUENCE [LARGE SCALE GENOMIC DNA]</scope>
    <source>
        <strain evidence="8">KCTC 23098</strain>
    </source>
</reference>
<dbReference type="PANTHER" id="PTHR43133:SF46">
    <property type="entry name" value="RNA POLYMERASE SIGMA-70 FACTOR ECF SUBFAMILY"/>
    <property type="match status" value="1"/>
</dbReference>
<dbReference type="Pfam" id="PF04542">
    <property type="entry name" value="Sigma70_r2"/>
    <property type="match status" value="1"/>
</dbReference>
<keyword evidence="4" id="KW-0804">Transcription</keyword>
<evidence type="ECO:0000256" key="2">
    <source>
        <dbReference type="ARBA" id="ARBA00023015"/>
    </source>
</evidence>
<dbReference type="CDD" id="cd06171">
    <property type="entry name" value="Sigma70_r4"/>
    <property type="match status" value="1"/>
</dbReference>
<dbReference type="RefSeq" id="WP_289551618.1">
    <property type="nucleotide sequence ID" value="NZ_JAHVDN010000001.1"/>
</dbReference>